<gene>
    <name evidence="1" type="ORF">ACFFP0_21725</name>
</gene>
<dbReference type="Proteomes" id="UP001589692">
    <property type="component" value="Unassembled WGS sequence"/>
</dbReference>
<proteinExistence type="predicted"/>
<evidence type="ECO:0000313" key="2">
    <source>
        <dbReference type="Proteomes" id="UP001589692"/>
    </source>
</evidence>
<organism evidence="1 2">
    <name type="scientific">Rhizobium puerariae</name>
    <dbReference type="NCBI Taxonomy" id="1585791"/>
    <lineage>
        <taxon>Bacteria</taxon>
        <taxon>Pseudomonadati</taxon>
        <taxon>Pseudomonadota</taxon>
        <taxon>Alphaproteobacteria</taxon>
        <taxon>Hyphomicrobiales</taxon>
        <taxon>Rhizobiaceae</taxon>
        <taxon>Rhizobium/Agrobacterium group</taxon>
        <taxon>Rhizobium</taxon>
    </lineage>
</organism>
<evidence type="ECO:0000313" key="1">
    <source>
        <dbReference type="EMBL" id="MFB9951477.1"/>
    </source>
</evidence>
<reference evidence="1 2" key="1">
    <citation type="submission" date="2024-09" db="EMBL/GenBank/DDBJ databases">
        <authorList>
            <person name="Sun Q."/>
            <person name="Mori K."/>
        </authorList>
    </citation>
    <scope>NUCLEOTIDE SEQUENCE [LARGE SCALE GENOMIC DNA]</scope>
    <source>
        <strain evidence="1 2">TBRC 4938</strain>
    </source>
</reference>
<keyword evidence="2" id="KW-1185">Reference proteome</keyword>
<name>A0ABV6ALQ0_9HYPH</name>
<dbReference type="EMBL" id="JBHMAA010000024">
    <property type="protein sequence ID" value="MFB9951477.1"/>
    <property type="molecule type" value="Genomic_DNA"/>
</dbReference>
<sequence>MTPLQIFSKMKTWLTSAASRPDVRADDPFRDPDIGSMDLRQLADLPFPRPVPPGAGTCEKACLSKCA</sequence>
<comment type="caution">
    <text evidence="1">The sequence shown here is derived from an EMBL/GenBank/DDBJ whole genome shotgun (WGS) entry which is preliminary data.</text>
</comment>
<accession>A0ABV6ALQ0</accession>
<dbReference type="RefSeq" id="WP_377264283.1">
    <property type="nucleotide sequence ID" value="NZ_JBHMAA010000024.1"/>
</dbReference>
<protein>
    <submittedName>
        <fullName evidence="1">Uncharacterized protein</fullName>
    </submittedName>
</protein>